<dbReference type="InterPro" id="IPR009081">
    <property type="entry name" value="PP-bd_ACP"/>
</dbReference>
<keyword evidence="3" id="KW-1185">Reference proteome</keyword>
<dbReference type="Proteomes" id="UP000216035">
    <property type="component" value="Unassembled WGS sequence"/>
</dbReference>
<dbReference type="AlphaFoldDB" id="A0A255ZSU4"/>
<feature type="domain" description="Carrier" evidence="1">
    <location>
        <begin position="1"/>
        <end position="74"/>
    </location>
</feature>
<sequence>MMEDFLQLITEVLEIEDRTITAEDHFKQFDEWDSLARLSLIASIDDQYNVIIDDQTFTKLETLQQLYDEIQGRI</sequence>
<proteinExistence type="predicted"/>
<evidence type="ECO:0000259" key="1">
    <source>
        <dbReference type="PROSITE" id="PS50075"/>
    </source>
</evidence>
<dbReference type="Gene3D" id="1.10.1200.10">
    <property type="entry name" value="ACP-like"/>
    <property type="match status" value="1"/>
</dbReference>
<dbReference type="InterPro" id="IPR036736">
    <property type="entry name" value="ACP-like_sf"/>
</dbReference>
<name>A0A255ZSU4_9FLAO</name>
<dbReference type="Pfam" id="PF00550">
    <property type="entry name" value="PP-binding"/>
    <property type="match status" value="1"/>
</dbReference>
<dbReference type="EMBL" id="NOXX01000195">
    <property type="protein sequence ID" value="OYQ43945.1"/>
    <property type="molecule type" value="Genomic_DNA"/>
</dbReference>
<protein>
    <submittedName>
        <fullName evidence="2">Acyl carrier protein</fullName>
    </submittedName>
</protein>
<accession>A0A255ZSU4</accession>
<dbReference type="PROSITE" id="PS50075">
    <property type="entry name" value="CARRIER"/>
    <property type="match status" value="1"/>
</dbReference>
<gene>
    <name evidence="2" type="ORF">CHX27_08220</name>
</gene>
<evidence type="ECO:0000313" key="3">
    <source>
        <dbReference type="Proteomes" id="UP000216035"/>
    </source>
</evidence>
<evidence type="ECO:0000313" key="2">
    <source>
        <dbReference type="EMBL" id="OYQ43945.1"/>
    </source>
</evidence>
<dbReference type="SUPFAM" id="SSF47336">
    <property type="entry name" value="ACP-like"/>
    <property type="match status" value="1"/>
</dbReference>
<comment type="caution">
    <text evidence="2">The sequence shown here is derived from an EMBL/GenBank/DDBJ whole genome shotgun (WGS) entry which is preliminary data.</text>
</comment>
<reference evidence="2 3" key="1">
    <citation type="submission" date="2017-07" db="EMBL/GenBank/DDBJ databases">
        <title>Flavobacterium cyanobacteriorum sp. nov., isolated from cyanobacterial aggregates in a eutrophic lake.</title>
        <authorList>
            <person name="Cai H."/>
        </authorList>
    </citation>
    <scope>NUCLEOTIDE SEQUENCE [LARGE SCALE GENOMIC DNA]</scope>
    <source>
        <strain evidence="2 3">TH167</strain>
    </source>
</reference>
<organism evidence="2 3">
    <name type="scientific">Flavobacterium aurantiibacter</name>
    <dbReference type="NCBI Taxonomy" id="2023067"/>
    <lineage>
        <taxon>Bacteria</taxon>
        <taxon>Pseudomonadati</taxon>
        <taxon>Bacteroidota</taxon>
        <taxon>Flavobacteriia</taxon>
        <taxon>Flavobacteriales</taxon>
        <taxon>Flavobacteriaceae</taxon>
        <taxon>Flavobacterium</taxon>
    </lineage>
</organism>
<dbReference type="OrthoDB" id="9811033at2"/>